<dbReference type="InterPro" id="IPR006680">
    <property type="entry name" value="Amidohydro-rel"/>
</dbReference>
<dbReference type="SUPFAM" id="SSF51338">
    <property type="entry name" value="Composite domain of metallo-dependent hydrolases"/>
    <property type="match status" value="1"/>
</dbReference>
<dbReference type="PANTHER" id="PTHR43794:SF11">
    <property type="entry name" value="AMIDOHYDROLASE-RELATED DOMAIN-CONTAINING PROTEIN"/>
    <property type="match status" value="1"/>
</dbReference>
<organism evidence="3 4">
    <name type="scientific">Streptomyces roseirectus</name>
    <dbReference type="NCBI Taxonomy" id="2768066"/>
    <lineage>
        <taxon>Bacteria</taxon>
        <taxon>Bacillati</taxon>
        <taxon>Actinomycetota</taxon>
        <taxon>Actinomycetes</taxon>
        <taxon>Kitasatosporales</taxon>
        <taxon>Streptomycetaceae</taxon>
        <taxon>Streptomyces</taxon>
    </lineage>
</organism>
<reference evidence="3 4" key="1">
    <citation type="submission" date="2020-08" db="EMBL/GenBank/DDBJ databases">
        <title>A novel species.</title>
        <authorList>
            <person name="Gao J."/>
        </authorList>
    </citation>
    <scope>NUCLEOTIDE SEQUENCE [LARGE SCALE GENOMIC DNA]</scope>
    <source>
        <strain evidence="3 4">CRXT-G-22</strain>
    </source>
</reference>
<dbReference type="AlphaFoldDB" id="A0A7H0IA44"/>
<dbReference type="Gene3D" id="2.30.40.10">
    <property type="entry name" value="Urease, subunit C, domain 1"/>
    <property type="match status" value="1"/>
</dbReference>
<keyword evidence="1 3" id="KW-0378">Hydrolase</keyword>
<dbReference type="Gene3D" id="3.20.20.140">
    <property type="entry name" value="Metal-dependent hydrolases"/>
    <property type="match status" value="1"/>
</dbReference>
<dbReference type="NCBIfam" id="NF006056">
    <property type="entry name" value="PRK08204.1"/>
    <property type="match status" value="1"/>
</dbReference>
<dbReference type="InterPro" id="IPR050287">
    <property type="entry name" value="MTA/SAH_deaminase"/>
</dbReference>
<evidence type="ECO:0000256" key="1">
    <source>
        <dbReference type="ARBA" id="ARBA00022801"/>
    </source>
</evidence>
<dbReference type="Pfam" id="PF01979">
    <property type="entry name" value="Amidohydro_1"/>
    <property type="match status" value="1"/>
</dbReference>
<keyword evidence="4" id="KW-1185">Reference proteome</keyword>
<dbReference type="EMBL" id="CP060828">
    <property type="protein sequence ID" value="QNP69660.1"/>
    <property type="molecule type" value="Genomic_DNA"/>
</dbReference>
<dbReference type="Proteomes" id="UP000516052">
    <property type="component" value="Chromosome"/>
</dbReference>
<name>A0A7H0IA44_9ACTN</name>
<dbReference type="InterPro" id="IPR032466">
    <property type="entry name" value="Metal_Hydrolase"/>
</dbReference>
<dbReference type="GO" id="GO:0016810">
    <property type="term" value="F:hydrolase activity, acting on carbon-nitrogen (but not peptide) bonds"/>
    <property type="evidence" value="ECO:0007669"/>
    <property type="project" value="InterPro"/>
</dbReference>
<feature type="domain" description="Amidohydrolase-related" evidence="2">
    <location>
        <begin position="56"/>
        <end position="394"/>
    </location>
</feature>
<accession>A0A7H0IA44</accession>
<evidence type="ECO:0000313" key="4">
    <source>
        <dbReference type="Proteomes" id="UP000516052"/>
    </source>
</evidence>
<evidence type="ECO:0000259" key="2">
    <source>
        <dbReference type="Pfam" id="PF01979"/>
    </source>
</evidence>
<dbReference type="SUPFAM" id="SSF51556">
    <property type="entry name" value="Metallo-dependent hydrolases"/>
    <property type="match status" value="1"/>
</dbReference>
<dbReference type="KEGG" id="sroi:IAG44_09535"/>
<sequence length="420" mass="44166">MTDPRILIRNGRVVDTEPHPHATHATDVLIEDGRILALGRGLPDAGATVIDATDRIVLPGFVDAHRHLWQSALRGAAVDTDLAGYLAALARYGPQFTPGAVYAATLAAALECVDSGITTQLDHSHITYSPEHADAAVDALIESGLRAVYGYGTPVTGGDGLDDLYRVRNQRLASDRALVTLAYAPLGPSFAPVERITEEWRAVDELDLPVTFHVASTPLASRPVTALRDAGLLRERILYVHGNTLDDGELKLIADSGATACAAPGAEAMLGNRSPVAGRLRRAGVVTGLGADTVTSAPGDMFSVMRAALLASRLADEVPLTVADVLRMATIDGATALGLGDRTGSLRPGKQADVVLLRLDDLNVLTAERDPVAAVVTSAGPHNVDTVLVAGRVVKRAGRVVNRELREAVRELRGFAAGLN</sequence>
<proteinExistence type="predicted"/>
<dbReference type="InterPro" id="IPR011059">
    <property type="entry name" value="Metal-dep_hydrolase_composite"/>
</dbReference>
<protein>
    <submittedName>
        <fullName evidence="3">Amidohydrolase family protein</fullName>
    </submittedName>
</protein>
<evidence type="ECO:0000313" key="3">
    <source>
        <dbReference type="EMBL" id="QNP69660.1"/>
    </source>
</evidence>
<gene>
    <name evidence="3" type="ORF">IAG44_09535</name>
</gene>
<dbReference type="RefSeq" id="WP_187746699.1">
    <property type="nucleotide sequence ID" value="NZ_CP060828.1"/>
</dbReference>
<dbReference type="PANTHER" id="PTHR43794">
    <property type="entry name" value="AMINOHYDROLASE SSNA-RELATED"/>
    <property type="match status" value="1"/>
</dbReference>